<dbReference type="PANTHER" id="PTHR22916:SF3">
    <property type="entry name" value="UDP-GLCNAC:BETAGAL BETA-1,3-N-ACETYLGLUCOSAMINYLTRANSFERASE-LIKE PROTEIN 1"/>
    <property type="match status" value="1"/>
</dbReference>
<sequence length="312" mass="35984">MTKRLVSVAMCTYNGEAYLEEQLDSILAQTYRDIEVVVFDDCSSDGTMAILNRYSRRDDRVRVHRNECNVGFVRNFEKAISACRGEFISLADQDDIWFENKIEHLLGEIGSNLMVYSNVSVVDAGGRPLDVEFPGRKVRRLEGDCALALLFTNCVTGHASVIRRELFDLAHHSLAKMKYHDQWLAIAAASKGRLKACDAVLSLYRSHGNNVVYGRSSGKKKSRHDRYMDRQLEHLQTISVVINSGLLRESDQKLVTELKELYQRNTSTFINWKLRSFLLHHKQKFLPIYKNEEKIAKRLSRGRWYYILLPFA</sequence>
<dbReference type="RefSeq" id="WP_168451632.1">
    <property type="nucleotide sequence ID" value="NZ_JAAWWK010000006.1"/>
</dbReference>
<dbReference type="EMBL" id="JAAWWK010000006">
    <property type="protein sequence ID" value="NKI19136.1"/>
    <property type="molecule type" value="Genomic_DNA"/>
</dbReference>
<dbReference type="Pfam" id="PF00535">
    <property type="entry name" value="Glycos_transf_2"/>
    <property type="match status" value="1"/>
</dbReference>
<dbReference type="CDD" id="cd04196">
    <property type="entry name" value="GT_2_like_d"/>
    <property type="match status" value="1"/>
</dbReference>
<protein>
    <submittedName>
        <fullName evidence="2">Glycosyltransferase family 2 protein</fullName>
    </submittedName>
</protein>
<name>A0ABX1GJI7_9GAMM</name>
<evidence type="ECO:0000313" key="3">
    <source>
        <dbReference type="Proteomes" id="UP000765845"/>
    </source>
</evidence>
<dbReference type="Proteomes" id="UP000765845">
    <property type="component" value="Unassembled WGS sequence"/>
</dbReference>
<evidence type="ECO:0000259" key="1">
    <source>
        <dbReference type="Pfam" id="PF00535"/>
    </source>
</evidence>
<dbReference type="PANTHER" id="PTHR22916">
    <property type="entry name" value="GLYCOSYLTRANSFERASE"/>
    <property type="match status" value="1"/>
</dbReference>
<gene>
    <name evidence="2" type="ORF">HCU74_17150</name>
</gene>
<dbReference type="InterPro" id="IPR029044">
    <property type="entry name" value="Nucleotide-diphossugar_trans"/>
</dbReference>
<proteinExistence type="predicted"/>
<dbReference type="InterPro" id="IPR001173">
    <property type="entry name" value="Glyco_trans_2-like"/>
</dbReference>
<dbReference type="Gene3D" id="3.90.550.10">
    <property type="entry name" value="Spore Coat Polysaccharide Biosynthesis Protein SpsA, Chain A"/>
    <property type="match status" value="1"/>
</dbReference>
<dbReference type="SUPFAM" id="SSF53448">
    <property type="entry name" value="Nucleotide-diphospho-sugar transferases"/>
    <property type="match status" value="1"/>
</dbReference>
<accession>A0ABX1GJI7</accession>
<feature type="domain" description="Glycosyltransferase 2-like" evidence="1">
    <location>
        <begin position="7"/>
        <end position="126"/>
    </location>
</feature>
<keyword evidence="3" id="KW-1185">Reference proteome</keyword>
<reference evidence="2 3" key="1">
    <citation type="submission" date="2020-04" db="EMBL/GenBank/DDBJ databases">
        <authorList>
            <person name="Yoon J."/>
        </authorList>
    </citation>
    <scope>NUCLEOTIDE SEQUENCE [LARGE SCALE GENOMIC DNA]</scope>
    <source>
        <strain evidence="2 3">KMU-166</strain>
    </source>
</reference>
<comment type="caution">
    <text evidence="2">The sequence shown here is derived from an EMBL/GenBank/DDBJ whole genome shotgun (WGS) entry which is preliminary data.</text>
</comment>
<organism evidence="2 3">
    <name type="scientific">Spongiibacter thalassae</name>
    <dbReference type="NCBI Taxonomy" id="2721624"/>
    <lineage>
        <taxon>Bacteria</taxon>
        <taxon>Pseudomonadati</taxon>
        <taxon>Pseudomonadota</taxon>
        <taxon>Gammaproteobacteria</taxon>
        <taxon>Cellvibrionales</taxon>
        <taxon>Spongiibacteraceae</taxon>
        <taxon>Spongiibacter</taxon>
    </lineage>
</organism>
<evidence type="ECO:0000313" key="2">
    <source>
        <dbReference type="EMBL" id="NKI19136.1"/>
    </source>
</evidence>